<organism evidence="1 2">
    <name type="scientific">Racocetra persica</name>
    <dbReference type="NCBI Taxonomy" id="160502"/>
    <lineage>
        <taxon>Eukaryota</taxon>
        <taxon>Fungi</taxon>
        <taxon>Fungi incertae sedis</taxon>
        <taxon>Mucoromycota</taxon>
        <taxon>Glomeromycotina</taxon>
        <taxon>Glomeromycetes</taxon>
        <taxon>Diversisporales</taxon>
        <taxon>Gigasporaceae</taxon>
        <taxon>Racocetra</taxon>
    </lineage>
</organism>
<evidence type="ECO:0000313" key="1">
    <source>
        <dbReference type="EMBL" id="CAG8722895.1"/>
    </source>
</evidence>
<evidence type="ECO:0000313" key="2">
    <source>
        <dbReference type="Proteomes" id="UP000789920"/>
    </source>
</evidence>
<dbReference type="EMBL" id="CAJVQC010023587">
    <property type="protein sequence ID" value="CAG8722895.1"/>
    <property type="molecule type" value="Genomic_DNA"/>
</dbReference>
<feature type="non-terminal residue" evidence="1">
    <location>
        <position position="83"/>
    </location>
</feature>
<dbReference type="Proteomes" id="UP000789920">
    <property type="component" value="Unassembled WGS sequence"/>
</dbReference>
<comment type="caution">
    <text evidence="1">The sequence shown here is derived from an EMBL/GenBank/DDBJ whole genome shotgun (WGS) entry which is preliminary data.</text>
</comment>
<protein>
    <submittedName>
        <fullName evidence="1">6494_t:CDS:1</fullName>
    </submittedName>
</protein>
<reference evidence="1" key="1">
    <citation type="submission" date="2021-06" db="EMBL/GenBank/DDBJ databases">
        <authorList>
            <person name="Kallberg Y."/>
            <person name="Tangrot J."/>
            <person name="Rosling A."/>
        </authorList>
    </citation>
    <scope>NUCLEOTIDE SEQUENCE</scope>
    <source>
        <strain evidence="1">MA461A</strain>
    </source>
</reference>
<keyword evidence="2" id="KW-1185">Reference proteome</keyword>
<sequence length="83" mass="9887">MTPPYRRGKSSENQKYQDSLELFQTIYLEFETVKCCSDEEIESLRKEVRRLRNKLENAKNTIKQLEENSNKIDKNNEDIDSLT</sequence>
<proteinExistence type="predicted"/>
<name>A0ACA9PUD8_9GLOM</name>
<gene>
    <name evidence="1" type="ORF">RPERSI_LOCUS11448</name>
</gene>
<accession>A0ACA9PUD8</accession>